<comment type="pathway">
    <text evidence="1 6">Carbohydrate biosynthesis; dTDP-L-rhamnose biosynthesis.</text>
</comment>
<dbReference type="SUPFAM" id="SSF51735">
    <property type="entry name" value="NAD(P)-binding Rossmann-fold domains"/>
    <property type="match status" value="1"/>
</dbReference>
<evidence type="ECO:0000256" key="2">
    <source>
        <dbReference type="ARBA" id="ARBA00010944"/>
    </source>
</evidence>
<dbReference type="InterPro" id="IPR029903">
    <property type="entry name" value="RmlD-like-bd"/>
</dbReference>
<dbReference type="EMBL" id="CP061800">
    <property type="protein sequence ID" value="QTA85754.1"/>
    <property type="molecule type" value="Genomic_DNA"/>
</dbReference>
<dbReference type="GO" id="GO:0008831">
    <property type="term" value="F:dTDP-4-dehydrorhamnose reductase activity"/>
    <property type="evidence" value="ECO:0007669"/>
    <property type="project" value="UniProtKB-EC"/>
</dbReference>
<dbReference type="InterPro" id="IPR036291">
    <property type="entry name" value="NAD(P)-bd_dom_sf"/>
</dbReference>
<dbReference type="Pfam" id="PF04321">
    <property type="entry name" value="RmlD_sub_bind"/>
    <property type="match status" value="1"/>
</dbReference>
<comment type="catalytic activity">
    <reaction evidence="5">
        <text>dTDP-beta-L-rhamnose + NADP(+) = dTDP-4-dehydro-beta-L-rhamnose + NADPH + H(+)</text>
        <dbReference type="Rhea" id="RHEA:21796"/>
        <dbReference type="ChEBI" id="CHEBI:15378"/>
        <dbReference type="ChEBI" id="CHEBI:57510"/>
        <dbReference type="ChEBI" id="CHEBI:57783"/>
        <dbReference type="ChEBI" id="CHEBI:58349"/>
        <dbReference type="ChEBI" id="CHEBI:62830"/>
        <dbReference type="EC" id="1.1.1.133"/>
    </reaction>
</comment>
<feature type="domain" description="RmlD-like substrate binding" evidence="7">
    <location>
        <begin position="1"/>
        <end position="293"/>
    </location>
</feature>
<keyword evidence="6" id="KW-0560">Oxidoreductase</keyword>
<evidence type="ECO:0000256" key="3">
    <source>
        <dbReference type="ARBA" id="ARBA00012929"/>
    </source>
</evidence>
<evidence type="ECO:0000313" key="9">
    <source>
        <dbReference type="Proteomes" id="UP000663722"/>
    </source>
</evidence>
<dbReference type="EC" id="1.1.1.133" evidence="3 6"/>
<dbReference type="Proteomes" id="UP000663722">
    <property type="component" value="Chromosome"/>
</dbReference>
<evidence type="ECO:0000313" key="8">
    <source>
        <dbReference type="EMBL" id="QTA85754.1"/>
    </source>
</evidence>
<dbReference type="RefSeq" id="WP_207681675.1">
    <property type="nucleotide sequence ID" value="NZ_CP061800.1"/>
</dbReference>
<proteinExistence type="inferred from homology"/>
<comment type="function">
    <text evidence="6">Catalyzes the reduction of dTDP-6-deoxy-L-lyxo-4-hexulose to yield dTDP-L-rhamnose.</text>
</comment>
<protein>
    <recommendedName>
        <fullName evidence="4 6">dTDP-4-dehydrorhamnose reductase</fullName>
        <ecNumber evidence="3 6">1.1.1.133</ecNumber>
    </recommendedName>
</protein>
<reference evidence="8" key="1">
    <citation type="journal article" date="2021" name="Microb. Physiol.">
        <title>Proteogenomic Insights into the Physiology of Marine, Sulfate-Reducing, Filamentous Desulfonema limicola and Desulfonema magnum.</title>
        <authorList>
            <person name="Schnaars V."/>
            <person name="Wohlbrand L."/>
            <person name="Scheve S."/>
            <person name="Hinrichs C."/>
            <person name="Reinhardt R."/>
            <person name="Rabus R."/>
        </authorList>
    </citation>
    <scope>NUCLEOTIDE SEQUENCE</scope>
    <source>
        <strain evidence="8">4be13</strain>
    </source>
</reference>
<keyword evidence="9" id="KW-1185">Reference proteome</keyword>
<evidence type="ECO:0000256" key="5">
    <source>
        <dbReference type="ARBA" id="ARBA00048200"/>
    </source>
</evidence>
<evidence type="ECO:0000256" key="6">
    <source>
        <dbReference type="RuleBase" id="RU364082"/>
    </source>
</evidence>
<keyword evidence="6" id="KW-0521">NADP</keyword>
<dbReference type="PANTHER" id="PTHR10491:SF4">
    <property type="entry name" value="METHIONINE ADENOSYLTRANSFERASE 2 SUBUNIT BETA"/>
    <property type="match status" value="1"/>
</dbReference>
<evidence type="ECO:0000256" key="1">
    <source>
        <dbReference type="ARBA" id="ARBA00004781"/>
    </source>
</evidence>
<evidence type="ECO:0000256" key="4">
    <source>
        <dbReference type="ARBA" id="ARBA00017099"/>
    </source>
</evidence>
<dbReference type="PANTHER" id="PTHR10491">
    <property type="entry name" value="DTDP-4-DEHYDRORHAMNOSE REDUCTASE"/>
    <property type="match status" value="1"/>
</dbReference>
<dbReference type="Gene3D" id="3.90.25.10">
    <property type="entry name" value="UDP-galactose 4-epimerase, domain 1"/>
    <property type="match status" value="1"/>
</dbReference>
<sequence>MKILVTGSEGQLGWELSRQGDRFDFEIIGADLPETDITDIAQVENTLSNTCPALVINAAAYTAVDRAETEQTLAFAVNRDGPANLAASCAKMNIPLIHISTDFVFDGKKGTPYSETDPVSPLSVYGKSKAAGEDAVRSQTEAHIILRTAWLYGAHGQNFVKTMLRLGKEKEVIRVVADQYGSPTSAANLADAALSIARGVLKDAGKIAPSWGTYHYCGKGVTSWHGFTEMIFELAKPYGEIQTTRVEPVTTAEYPTAAKRPPFSALDCGRIQKNFGITTRPWQKSLKIIIDRIMLNTEQ</sequence>
<name>A0A975GLL2_9BACT</name>
<accession>A0A975GLL2</accession>
<dbReference type="AlphaFoldDB" id="A0A975GLL2"/>
<dbReference type="KEGG" id="dmm:dnm_017680"/>
<dbReference type="NCBIfam" id="TIGR01214">
    <property type="entry name" value="rmlD"/>
    <property type="match status" value="1"/>
</dbReference>
<evidence type="ECO:0000259" key="7">
    <source>
        <dbReference type="Pfam" id="PF04321"/>
    </source>
</evidence>
<dbReference type="CDD" id="cd05254">
    <property type="entry name" value="dTDP_HR_like_SDR_e"/>
    <property type="match status" value="1"/>
</dbReference>
<comment type="similarity">
    <text evidence="2 6">Belongs to the dTDP-4-dehydrorhamnose reductase family.</text>
</comment>
<dbReference type="InterPro" id="IPR005913">
    <property type="entry name" value="dTDP_dehydrorham_reduct"/>
</dbReference>
<dbReference type="Gene3D" id="3.40.50.720">
    <property type="entry name" value="NAD(P)-binding Rossmann-like Domain"/>
    <property type="match status" value="1"/>
</dbReference>
<gene>
    <name evidence="8" type="primary">rmlD</name>
    <name evidence="8" type="ORF">dnm_017680</name>
</gene>
<organism evidence="8 9">
    <name type="scientific">Desulfonema magnum</name>
    <dbReference type="NCBI Taxonomy" id="45655"/>
    <lineage>
        <taxon>Bacteria</taxon>
        <taxon>Pseudomonadati</taxon>
        <taxon>Thermodesulfobacteriota</taxon>
        <taxon>Desulfobacteria</taxon>
        <taxon>Desulfobacterales</taxon>
        <taxon>Desulfococcaceae</taxon>
        <taxon>Desulfonema</taxon>
    </lineage>
</organism>